<evidence type="ECO:0000256" key="3">
    <source>
        <dbReference type="PIRSR" id="PIRSR603782-1"/>
    </source>
</evidence>
<evidence type="ECO:0000313" key="7">
    <source>
        <dbReference type="Proteomes" id="UP000179037"/>
    </source>
</evidence>
<feature type="binding site" evidence="3">
    <location>
        <position position="90"/>
    </location>
    <ligand>
        <name>Cu cation</name>
        <dbReference type="ChEBI" id="CHEBI:23378"/>
    </ligand>
</feature>
<dbReference type="InterPro" id="IPR036249">
    <property type="entry name" value="Thioredoxin-like_sf"/>
</dbReference>
<proteinExistence type="inferred from homology"/>
<name>A0A1F6U1B1_9PROT</name>
<feature type="domain" description="Thioredoxin" evidence="5">
    <location>
        <begin position="48"/>
        <end position="198"/>
    </location>
</feature>
<dbReference type="SUPFAM" id="SSF52833">
    <property type="entry name" value="Thioredoxin-like"/>
    <property type="match status" value="1"/>
</dbReference>
<keyword evidence="3" id="KW-0479">Metal-binding</keyword>
<sequence>MSESVNQFGARRKILLLATLFALPVVVAYGLYFTGWRPTSFGNHGELVQPARPIADVALILLDGKAVRLSELRGKWTLIAFSAAECLRPCESNLVKMRQVIAAQGKEAGRIQSMLIVKDARARDWLNYAIKDYPGMRAVVGPPEAVDVLARQFTLPAGSPLDNLNRIYLVDPLGNLMMSYPADADGNGIRKDLARLLRVSRIG</sequence>
<evidence type="ECO:0000256" key="1">
    <source>
        <dbReference type="ARBA" id="ARBA00010996"/>
    </source>
</evidence>
<feature type="disulfide bond" description="Redox-active" evidence="4">
    <location>
        <begin position="86"/>
        <end position="90"/>
    </location>
</feature>
<feature type="binding site" evidence="3">
    <location>
        <position position="86"/>
    </location>
    <ligand>
        <name>Cu cation</name>
        <dbReference type="ChEBI" id="CHEBI:23378"/>
    </ligand>
</feature>
<dbReference type="Proteomes" id="UP000179037">
    <property type="component" value="Unassembled WGS sequence"/>
</dbReference>
<evidence type="ECO:0000259" key="5">
    <source>
        <dbReference type="PROSITE" id="PS51352"/>
    </source>
</evidence>
<evidence type="ECO:0000256" key="4">
    <source>
        <dbReference type="PIRSR" id="PIRSR603782-2"/>
    </source>
</evidence>
<gene>
    <name evidence="6" type="ORF">A3A87_03105</name>
</gene>
<dbReference type="Gene3D" id="3.40.30.10">
    <property type="entry name" value="Glutaredoxin"/>
    <property type="match status" value="1"/>
</dbReference>
<organism evidence="6 7">
    <name type="scientific">Candidatus Muproteobacteria bacterium RIFCSPLOWO2_01_FULL_60_18</name>
    <dbReference type="NCBI Taxonomy" id="1817768"/>
    <lineage>
        <taxon>Bacteria</taxon>
        <taxon>Pseudomonadati</taxon>
        <taxon>Pseudomonadota</taxon>
        <taxon>Candidatus Muproteobacteria</taxon>
    </lineage>
</organism>
<dbReference type="AlphaFoldDB" id="A0A1F6U1B1"/>
<evidence type="ECO:0000256" key="2">
    <source>
        <dbReference type="ARBA" id="ARBA00023008"/>
    </source>
</evidence>
<dbReference type="PROSITE" id="PS51352">
    <property type="entry name" value="THIOREDOXIN_2"/>
    <property type="match status" value="1"/>
</dbReference>
<dbReference type="InterPro" id="IPR003782">
    <property type="entry name" value="SCO1/SenC"/>
</dbReference>
<reference evidence="6 7" key="1">
    <citation type="journal article" date="2016" name="Nat. Commun.">
        <title>Thousands of microbial genomes shed light on interconnected biogeochemical processes in an aquifer system.</title>
        <authorList>
            <person name="Anantharaman K."/>
            <person name="Brown C.T."/>
            <person name="Hug L.A."/>
            <person name="Sharon I."/>
            <person name="Castelle C.J."/>
            <person name="Probst A.J."/>
            <person name="Thomas B.C."/>
            <person name="Singh A."/>
            <person name="Wilkins M.J."/>
            <person name="Karaoz U."/>
            <person name="Brodie E.L."/>
            <person name="Williams K.H."/>
            <person name="Hubbard S.S."/>
            <person name="Banfield J.F."/>
        </authorList>
    </citation>
    <scope>NUCLEOTIDE SEQUENCE [LARGE SCALE GENOMIC DNA]</scope>
</reference>
<accession>A0A1F6U1B1</accession>
<dbReference type="EMBL" id="MFTC01000049">
    <property type="protein sequence ID" value="OGI51165.1"/>
    <property type="molecule type" value="Genomic_DNA"/>
</dbReference>
<protein>
    <recommendedName>
        <fullName evidence="5">Thioredoxin domain-containing protein</fullName>
    </recommendedName>
</protein>
<comment type="caution">
    <text evidence="6">The sequence shown here is derived from an EMBL/GenBank/DDBJ whole genome shotgun (WGS) entry which is preliminary data.</text>
</comment>
<evidence type="ECO:0000313" key="6">
    <source>
        <dbReference type="EMBL" id="OGI51165.1"/>
    </source>
</evidence>
<keyword evidence="2 3" id="KW-0186">Copper</keyword>
<dbReference type="Pfam" id="PF02630">
    <property type="entry name" value="SCO1-SenC"/>
    <property type="match status" value="1"/>
</dbReference>
<dbReference type="GO" id="GO:0046872">
    <property type="term" value="F:metal ion binding"/>
    <property type="evidence" value="ECO:0007669"/>
    <property type="project" value="UniProtKB-KW"/>
</dbReference>
<comment type="similarity">
    <text evidence="1">Belongs to the SCO1/2 family.</text>
</comment>
<dbReference type="STRING" id="1817768.A3A87_03105"/>
<dbReference type="InterPro" id="IPR013766">
    <property type="entry name" value="Thioredoxin_domain"/>
</dbReference>
<keyword evidence="4" id="KW-1015">Disulfide bond</keyword>